<dbReference type="AlphaFoldDB" id="A0A3P6RGF2"/>
<dbReference type="GO" id="GO:0005634">
    <property type="term" value="C:nucleus"/>
    <property type="evidence" value="ECO:0007669"/>
    <property type="project" value="TreeGrafter"/>
</dbReference>
<evidence type="ECO:0000256" key="2">
    <source>
        <dbReference type="ARBA" id="ARBA00022527"/>
    </source>
</evidence>
<dbReference type="PROSITE" id="PS50011">
    <property type="entry name" value="PROTEIN_KINASE_DOM"/>
    <property type="match status" value="1"/>
</dbReference>
<evidence type="ECO:0000256" key="3">
    <source>
        <dbReference type="ARBA" id="ARBA00022679"/>
    </source>
</evidence>
<evidence type="ECO:0000256" key="4">
    <source>
        <dbReference type="ARBA" id="ARBA00022741"/>
    </source>
</evidence>
<keyword evidence="4" id="KW-0547">Nucleotide-binding</keyword>
<keyword evidence="11" id="KW-1185">Reference proteome</keyword>
<dbReference type="EC" id="2.7.11.1" evidence="1"/>
<sequence length="202" mass="23509">MTRGGTVKLGNFAHSRIIASDRMAELCRTPNGAPDYMCAEKQYNLKRVTTIRNYKNYSTAADIWSLGVLVLHMVCYYPNEKWHRLPRTFALQMGERGMPFRWMVNDMMQLCVRMAQSGDGNLKKYLNDTMLNVDPRARPTAKQILDSYLIKKWCNESLAKVALTNLRLYTVCFEGYQLKLPEMKLFENRSFSNIQKILKFLV</sequence>
<dbReference type="Proteomes" id="UP000271098">
    <property type="component" value="Unassembled WGS sequence"/>
</dbReference>
<evidence type="ECO:0000256" key="5">
    <source>
        <dbReference type="ARBA" id="ARBA00022777"/>
    </source>
</evidence>
<reference evidence="10 11" key="1">
    <citation type="submission" date="2018-11" db="EMBL/GenBank/DDBJ databases">
        <authorList>
            <consortium name="Pathogen Informatics"/>
        </authorList>
    </citation>
    <scope>NUCLEOTIDE SEQUENCE [LARGE SCALE GENOMIC DNA]</scope>
</reference>
<keyword evidence="5" id="KW-0418">Kinase</keyword>
<dbReference type="PANTHER" id="PTHR43671">
    <property type="entry name" value="SERINE/THREONINE-PROTEIN KINASE NEK"/>
    <property type="match status" value="1"/>
</dbReference>
<dbReference type="OrthoDB" id="10252171at2759"/>
<dbReference type="Pfam" id="PF00069">
    <property type="entry name" value="Pkinase"/>
    <property type="match status" value="1"/>
</dbReference>
<evidence type="ECO:0000259" key="9">
    <source>
        <dbReference type="PROSITE" id="PS50011"/>
    </source>
</evidence>
<dbReference type="InterPro" id="IPR011009">
    <property type="entry name" value="Kinase-like_dom_sf"/>
</dbReference>
<evidence type="ECO:0000256" key="8">
    <source>
        <dbReference type="ARBA" id="ARBA00048679"/>
    </source>
</evidence>
<dbReference type="Gene3D" id="1.10.510.10">
    <property type="entry name" value="Transferase(Phosphotransferase) domain 1"/>
    <property type="match status" value="1"/>
</dbReference>
<feature type="domain" description="Protein kinase" evidence="9">
    <location>
        <begin position="1"/>
        <end position="149"/>
    </location>
</feature>
<evidence type="ECO:0000256" key="6">
    <source>
        <dbReference type="ARBA" id="ARBA00022840"/>
    </source>
</evidence>
<protein>
    <recommendedName>
        <fullName evidence="1">non-specific serine/threonine protein kinase</fullName>
        <ecNumber evidence="1">2.7.11.1</ecNumber>
    </recommendedName>
</protein>
<accession>A0A3P6RGF2</accession>
<dbReference type="SUPFAM" id="SSF56112">
    <property type="entry name" value="Protein kinase-like (PK-like)"/>
    <property type="match status" value="1"/>
</dbReference>
<organism evidence="10 11">
    <name type="scientific">Gongylonema pulchrum</name>
    <dbReference type="NCBI Taxonomy" id="637853"/>
    <lineage>
        <taxon>Eukaryota</taxon>
        <taxon>Metazoa</taxon>
        <taxon>Ecdysozoa</taxon>
        <taxon>Nematoda</taxon>
        <taxon>Chromadorea</taxon>
        <taxon>Rhabditida</taxon>
        <taxon>Spirurina</taxon>
        <taxon>Spiruromorpha</taxon>
        <taxon>Spiruroidea</taxon>
        <taxon>Gongylonematidae</taxon>
        <taxon>Gongylonema</taxon>
    </lineage>
</organism>
<dbReference type="GO" id="GO:0005524">
    <property type="term" value="F:ATP binding"/>
    <property type="evidence" value="ECO:0007669"/>
    <property type="project" value="UniProtKB-KW"/>
</dbReference>
<dbReference type="InterPro" id="IPR050660">
    <property type="entry name" value="NEK_Ser/Thr_kinase"/>
</dbReference>
<evidence type="ECO:0000256" key="7">
    <source>
        <dbReference type="ARBA" id="ARBA00047899"/>
    </source>
</evidence>
<name>A0A3P6RGF2_9BILA</name>
<gene>
    <name evidence="10" type="ORF">GPUH_LOCUS6527</name>
</gene>
<evidence type="ECO:0000256" key="1">
    <source>
        <dbReference type="ARBA" id="ARBA00012513"/>
    </source>
</evidence>
<evidence type="ECO:0000313" key="11">
    <source>
        <dbReference type="Proteomes" id="UP000271098"/>
    </source>
</evidence>
<keyword evidence="6" id="KW-0067">ATP-binding</keyword>
<evidence type="ECO:0000313" key="10">
    <source>
        <dbReference type="EMBL" id="VDK55033.1"/>
    </source>
</evidence>
<keyword evidence="2" id="KW-0723">Serine/threonine-protein kinase</keyword>
<comment type="catalytic activity">
    <reaction evidence="7">
        <text>L-threonyl-[protein] + ATP = O-phospho-L-threonyl-[protein] + ADP + H(+)</text>
        <dbReference type="Rhea" id="RHEA:46608"/>
        <dbReference type="Rhea" id="RHEA-COMP:11060"/>
        <dbReference type="Rhea" id="RHEA-COMP:11605"/>
        <dbReference type="ChEBI" id="CHEBI:15378"/>
        <dbReference type="ChEBI" id="CHEBI:30013"/>
        <dbReference type="ChEBI" id="CHEBI:30616"/>
        <dbReference type="ChEBI" id="CHEBI:61977"/>
        <dbReference type="ChEBI" id="CHEBI:456216"/>
        <dbReference type="EC" id="2.7.11.1"/>
    </reaction>
</comment>
<comment type="catalytic activity">
    <reaction evidence="8">
        <text>L-seryl-[protein] + ATP = O-phospho-L-seryl-[protein] + ADP + H(+)</text>
        <dbReference type="Rhea" id="RHEA:17989"/>
        <dbReference type="Rhea" id="RHEA-COMP:9863"/>
        <dbReference type="Rhea" id="RHEA-COMP:11604"/>
        <dbReference type="ChEBI" id="CHEBI:15378"/>
        <dbReference type="ChEBI" id="CHEBI:29999"/>
        <dbReference type="ChEBI" id="CHEBI:30616"/>
        <dbReference type="ChEBI" id="CHEBI:83421"/>
        <dbReference type="ChEBI" id="CHEBI:456216"/>
        <dbReference type="EC" id="2.7.11.1"/>
    </reaction>
</comment>
<dbReference type="EMBL" id="UYRT01015468">
    <property type="protein sequence ID" value="VDK55033.1"/>
    <property type="molecule type" value="Genomic_DNA"/>
</dbReference>
<dbReference type="InterPro" id="IPR000719">
    <property type="entry name" value="Prot_kinase_dom"/>
</dbReference>
<dbReference type="PANTHER" id="PTHR43671:SF98">
    <property type="entry name" value="SERINE_THREONINE-PROTEIN KINASE NEK11"/>
    <property type="match status" value="1"/>
</dbReference>
<proteinExistence type="predicted"/>
<dbReference type="GO" id="GO:0004674">
    <property type="term" value="F:protein serine/threonine kinase activity"/>
    <property type="evidence" value="ECO:0007669"/>
    <property type="project" value="UniProtKB-KW"/>
</dbReference>
<keyword evidence="3" id="KW-0808">Transferase</keyword>